<dbReference type="Gene3D" id="3.90.550.20">
    <property type="match status" value="1"/>
</dbReference>
<dbReference type="Pfam" id="PF04488">
    <property type="entry name" value="Gly_transf_sug"/>
    <property type="match status" value="1"/>
</dbReference>
<dbReference type="AlphaFoldDB" id="A0AAW5YWJ8"/>
<dbReference type="InterPro" id="IPR029044">
    <property type="entry name" value="Nucleotide-diphossugar_trans"/>
</dbReference>
<dbReference type="PANTHER" id="PTHR32385:SF15">
    <property type="entry name" value="INOSITOL PHOSPHOCERAMIDE MANNOSYLTRANSFERASE 1"/>
    <property type="match status" value="1"/>
</dbReference>
<gene>
    <name evidence="2" type="ORF">PF586_03310</name>
</gene>
<evidence type="ECO:0000256" key="1">
    <source>
        <dbReference type="ARBA" id="ARBA00022679"/>
    </source>
</evidence>
<protein>
    <submittedName>
        <fullName evidence="2">Glycosyltransferase</fullName>
    </submittedName>
</protein>
<keyword evidence="1" id="KW-0808">Transferase</keyword>
<dbReference type="EMBL" id="JAQIEY010000006">
    <property type="protein sequence ID" value="MDA3767518.1"/>
    <property type="molecule type" value="Genomic_DNA"/>
</dbReference>
<comment type="caution">
    <text evidence="2">The sequence shown here is derived from an EMBL/GenBank/DDBJ whole genome shotgun (WGS) entry which is preliminary data.</text>
</comment>
<reference evidence="2" key="1">
    <citation type="submission" date="2023-01" db="EMBL/GenBank/DDBJ databases">
        <title>Sequencing of the bacterial strains from artisanal fermented milk Matsoni.</title>
        <authorList>
            <person name="Rozman V."/>
            <person name="Accetto T."/>
            <person name="Bogovic Matijasic B."/>
        </authorList>
    </citation>
    <scope>NUCLEOTIDE SEQUENCE</scope>
    <source>
        <strain evidence="2">Lbl333</strain>
    </source>
</reference>
<dbReference type="Proteomes" id="UP001210502">
    <property type="component" value="Unassembled WGS sequence"/>
</dbReference>
<dbReference type="GO" id="GO:0000030">
    <property type="term" value="F:mannosyltransferase activity"/>
    <property type="evidence" value="ECO:0007669"/>
    <property type="project" value="TreeGrafter"/>
</dbReference>
<dbReference type="PANTHER" id="PTHR32385">
    <property type="entry name" value="MANNOSYL PHOSPHORYLINOSITOL CERAMIDE SYNTHASE"/>
    <property type="match status" value="1"/>
</dbReference>
<sequence>MSTKFTPYYRYSYKKEAKNMIPKIIHYCWFGGNPLPDSAKECIATWKEKCPNYEIKEWNESNFDIQSNQYVSEAYDNKKWAFVSDYVRLVALTNYGGIYLDTDVEVLESLDPLLKQKGFCGFEENEKLCTAILGCEPGFWVFKEWLDSYAKRRFILEDGGMDEEPNVFSLTRICKAHGLIMNGQVQKIDGLQVFSSDYFSPKSFVTGETHLTKNSYTVHQFSESWRNNREKMMHQRQIRLIRKYGLKRGKFISQVLDVPSMFANSVSKRGLSNAVVHALKKAFGKRS</sequence>
<dbReference type="GO" id="GO:0016020">
    <property type="term" value="C:membrane"/>
    <property type="evidence" value="ECO:0007669"/>
    <property type="project" value="GOC"/>
</dbReference>
<evidence type="ECO:0000313" key="3">
    <source>
        <dbReference type="Proteomes" id="UP001210502"/>
    </source>
</evidence>
<evidence type="ECO:0000313" key="2">
    <source>
        <dbReference type="EMBL" id="MDA3767518.1"/>
    </source>
</evidence>
<proteinExistence type="predicted"/>
<accession>A0AAW5YWJ8</accession>
<dbReference type="InterPro" id="IPR007577">
    <property type="entry name" value="GlycoTrfase_DXD_sugar-bd_CS"/>
</dbReference>
<dbReference type="InterPro" id="IPR051706">
    <property type="entry name" value="Glycosyltransferase_domain"/>
</dbReference>
<dbReference type="SUPFAM" id="SSF53448">
    <property type="entry name" value="Nucleotide-diphospho-sugar transferases"/>
    <property type="match status" value="1"/>
</dbReference>
<organism evidence="2 3">
    <name type="scientific">Lactobacillus delbrueckii</name>
    <dbReference type="NCBI Taxonomy" id="1584"/>
    <lineage>
        <taxon>Bacteria</taxon>
        <taxon>Bacillati</taxon>
        <taxon>Bacillota</taxon>
        <taxon>Bacilli</taxon>
        <taxon>Lactobacillales</taxon>
        <taxon>Lactobacillaceae</taxon>
        <taxon>Lactobacillus</taxon>
    </lineage>
</organism>
<dbReference type="GO" id="GO:0051999">
    <property type="term" value="P:mannosyl-inositol phosphorylceramide biosynthetic process"/>
    <property type="evidence" value="ECO:0007669"/>
    <property type="project" value="TreeGrafter"/>
</dbReference>
<name>A0AAW5YWJ8_9LACO</name>